<comment type="catalytic activity">
    <reaction evidence="12">
        <text>K(+)(in) = K(+)(out)</text>
        <dbReference type="Rhea" id="RHEA:29463"/>
        <dbReference type="ChEBI" id="CHEBI:29103"/>
    </reaction>
</comment>
<keyword evidence="7" id="KW-0630">Potassium</keyword>
<evidence type="ECO:0000256" key="10">
    <source>
        <dbReference type="ARBA" id="ARBA00023136"/>
    </source>
</evidence>
<evidence type="ECO:0000256" key="5">
    <source>
        <dbReference type="ARBA" id="ARBA00022692"/>
    </source>
</evidence>
<keyword evidence="4" id="KW-0633">Potassium transport</keyword>
<keyword evidence="10 13" id="KW-0472">Membrane</keyword>
<feature type="transmembrane region" description="Helical" evidence="13">
    <location>
        <begin position="52"/>
        <end position="72"/>
    </location>
</feature>
<dbReference type="GO" id="GO:0015252">
    <property type="term" value="F:proton channel activity"/>
    <property type="evidence" value="ECO:0007669"/>
    <property type="project" value="InterPro"/>
</dbReference>
<name>A0A344TPM8_9BACT</name>
<evidence type="ECO:0000256" key="6">
    <source>
        <dbReference type="ARBA" id="ARBA00022826"/>
    </source>
</evidence>
<dbReference type="GO" id="GO:0016020">
    <property type="term" value="C:membrane"/>
    <property type="evidence" value="ECO:0007669"/>
    <property type="project" value="UniProtKB-SubCell"/>
</dbReference>
<keyword evidence="6" id="KW-0631">Potassium channel</keyword>
<dbReference type="Proteomes" id="UP000251993">
    <property type="component" value="Chromosome"/>
</dbReference>
<evidence type="ECO:0000256" key="1">
    <source>
        <dbReference type="ARBA" id="ARBA00004141"/>
    </source>
</evidence>
<feature type="transmembrane region" description="Helical" evidence="13">
    <location>
        <begin position="172"/>
        <end position="200"/>
    </location>
</feature>
<keyword evidence="8 13" id="KW-1133">Transmembrane helix</keyword>
<keyword evidence="15" id="KW-1185">Reference proteome</keyword>
<accession>A0A344TPM8</accession>
<keyword evidence="9" id="KW-0406">Ion transport</keyword>
<comment type="similarity">
    <text evidence="2">Belongs to the TMEM175 family.</text>
</comment>
<evidence type="ECO:0000313" key="15">
    <source>
        <dbReference type="Proteomes" id="UP000251993"/>
    </source>
</evidence>
<dbReference type="Pfam" id="PF06736">
    <property type="entry name" value="TMEM175"/>
    <property type="match status" value="1"/>
</dbReference>
<feature type="transmembrane region" description="Helical" evidence="13">
    <location>
        <begin position="12"/>
        <end position="32"/>
    </location>
</feature>
<sequence length="210" mass="23763">MPRFNTIAGQRVQRIEALSDGVFSIAMTLLVFNMKDPVSGMVISDGKLLTALYDTLPTLLTYFLSFMTLGIFWTGQSTQFHYIQKYDRNLSWISLFFLMFVSILPFTTGILSNHITNRLSIGIYWLNILALGTLLFAHWHYAYKHNCVNFPDNNGPVVNSALQNRVMTAQSLYTIAAALCFINTYVSIIAIILIQLNYALGLFNPKLSKL</sequence>
<evidence type="ECO:0000256" key="2">
    <source>
        <dbReference type="ARBA" id="ARBA00006920"/>
    </source>
</evidence>
<comment type="subcellular location">
    <subcellularLocation>
        <location evidence="1">Membrane</location>
        <topology evidence="1">Multi-pass membrane protein</topology>
    </subcellularLocation>
</comment>
<evidence type="ECO:0000256" key="7">
    <source>
        <dbReference type="ARBA" id="ARBA00022958"/>
    </source>
</evidence>
<evidence type="ECO:0000256" key="4">
    <source>
        <dbReference type="ARBA" id="ARBA00022538"/>
    </source>
</evidence>
<dbReference type="KEGG" id="run:DR864_24100"/>
<dbReference type="AlphaFoldDB" id="A0A344TPM8"/>
<keyword evidence="11" id="KW-0407">Ion channel</keyword>
<dbReference type="InterPro" id="IPR010617">
    <property type="entry name" value="TMEM175-like"/>
</dbReference>
<keyword evidence="3" id="KW-0813">Transport</keyword>
<dbReference type="PANTHER" id="PTHR31462:SF5">
    <property type="entry name" value="ENDOSOMAL_LYSOSOMAL PROTON CHANNEL TMEM175"/>
    <property type="match status" value="1"/>
</dbReference>
<feature type="transmembrane region" description="Helical" evidence="13">
    <location>
        <begin position="92"/>
        <end position="111"/>
    </location>
</feature>
<reference evidence="14 15" key="1">
    <citation type="submission" date="2018-07" db="EMBL/GenBank/DDBJ databases">
        <title>Genome sequencing of Runella.</title>
        <authorList>
            <person name="Baek M.-G."/>
            <person name="Yi H."/>
        </authorList>
    </citation>
    <scope>NUCLEOTIDE SEQUENCE [LARGE SCALE GENOMIC DNA]</scope>
    <source>
        <strain evidence="14 15">HYN0085</strain>
    </source>
</reference>
<feature type="transmembrane region" description="Helical" evidence="13">
    <location>
        <begin position="123"/>
        <end position="141"/>
    </location>
</feature>
<dbReference type="EMBL" id="CP030850">
    <property type="protein sequence ID" value="AXE20599.1"/>
    <property type="molecule type" value="Genomic_DNA"/>
</dbReference>
<evidence type="ECO:0000256" key="8">
    <source>
        <dbReference type="ARBA" id="ARBA00022989"/>
    </source>
</evidence>
<keyword evidence="5 13" id="KW-0812">Transmembrane</keyword>
<protein>
    <submittedName>
        <fullName evidence="14">DUF1211 domain-containing protein</fullName>
    </submittedName>
</protein>
<organism evidence="14 15">
    <name type="scientific">Runella rosea</name>
    <dbReference type="NCBI Taxonomy" id="2259595"/>
    <lineage>
        <taxon>Bacteria</taxon>
        <taxon>Pseudomonadati</taxon>
        <taxon>Bacteroidota</taxon>
        <taxon>Cytophagia</taxon>
        <taxon>Cytophagales</taxon>
        <taxon>Spirosomataceae</taxon>
        <taxon>Runella</taxon>
    </lineage>
</organism>
<evidence type="ECO:0000256" key="11">
    <source>
        <dbReference type="ARBA" id="ARBA00023303"/>
    </source>
</evidence>
<dbReference type="OrthoDB" id="7626281at2"/>
<evidence type="ECO:0000256" key="3">
    <source>
        <dbReference type="ARBA" id="ARBA00022448"/>
    </source>
</evidence>
<proteinExistence type="inferred from homology"/>
<evidence type="ECO:0000256" key="9">
    <source>
        <dbReference type="ARBA" id="ARBA00023065"/>
    </source>
</evidence>
<evidence type="ECO:0000256" key="12">
    <source>
        <dbReference type="ARBA" id="ARBA00034430"/>
    </source>
</evidence>
<gene>
    <name evidence="14" type="ORF">DR864_24100</name>
</gene>
<evidence type="ECO:0000313" key="14">
    <source>
        <dbReference type="EMBL" id="AXE20599.1"/>
    </source>
</evidence>
<dbReference type="GO" id="GO:0005267">
    <property type="term" value="F:potassium channel activity"/>
    <property type="evidence" value="ECO:0007669"/>
    <property type="project" value="UniProtKB-KW"/>
</dbReference>
<evidence type="ECO:0000256" key="13">
    <source>
        <dbReference type="SAM" id="Phobius"/>
    </source>
</evidence>
<dbReference type="PANTHER" id="PTHR31462">
    <property type="entry name" value="ENDOSOMAL/LYSOSOMAL POTASSIUM CHANNEL TMEM175"/>
    <property type="match status" value="1"/>
</dbReference>
<dbReference type="RefSeq" id="WP_114069362.1">
    <property type="nucleotide sequence ID" value="NZ_CP030850.1"/>
</dbReference>